<accession>A0A848DPN6</accession>
<proteinExistence type="predicted"/>
<name>A0A848DPN6_9PSEU</name>
<dbReference type="RefSeq" id="WP_169415168.1">
    <property type="nucleotide sequence ID" value="NZ_JAAXKZ010000113.1"/>
</dbReference>
<evidence type="ECO:0000313" key="2">
    <source>
        <dbReference type="EMBL" id="NMH94483.1"/>
    </source>
</evidence>
<evidence type="ECO:0000256" key="1">
    <source>
        <dbReference type="SAM" id="MobiDB-lite"/>
    </source>
</evidence>
<sequence length="110" mass="11995">MNHNEQDDLERQAVTGKSVERGGARPLTDDELATLRPGDRVVLDRFIPATSAGPARRMTHVLTIEELSPLGGDNGWTLASVECDEHRGFWHIGTTGHGMVTTLSRAPEAH</sequence>
<feature type="region of interest" description="Disordered" evidence="1">
    <location>
        <begin position="1"/>
        <end position="33"/>
    </location>
</feature>
<dbReference type="Proteomes" id="UP000586918">
    <property type="component" value="Unassembled WGS sequence"/>
</dbReference>
<keyword evidence="3" id="KW-1185">Reference proteome</keyword>
<reference evidence="2 3" key="1">
    <citation type="submission" date="2020-04" db="EMBL/GenBank/DDBJ databases">
        <authorList>
            <person name="Klaysubun C."/>
            <person name="Duangmal K."/>
            <person name="Lipun K."/>
        </authorList>
    </citation>
    <scope>NUCLEOTIDE SEQUENCE [LARGE SCALE GENOMIC DNA]</scope>
    <source>
        <strain evidence="2 3">DSM 45300</strain>
    </source>
</reference>
<feature type="compositionally biased region" description="Basic and acidic residues" evidence="1">
    <location>
        <begin position="1"/>
        <end position="11"/>
    </location>
</feature>
<organism evidence="2 3">
    <name type="scientific">Pseudonocardia bannensis</name>
    <dbReference type="NCBI Taxonomy" id="630973"/>
    <lineage>
        <taxon>Bacteria</taxon>
        <taxon>Bacillati</taxon>
        <taxon>Actinomycetota</taxon>
        <taxon>Actinomycetes</taxon>
        <taxon>Pseudonocardiales</taxon>
        <taxon>Pseudonocardiaceae</taxon>
        <taxon>Pseudonocardia</taxon>
    </lineage>
</organism>
<gene>
    <name evidence="2" type="ORF">HF519_23475</name>
</gene>
<protein>
    <submittedName>
        <fullName evidence="2">Uncharacterized protein</fullName>
    </submittedName>
</protein>
<comment type="caution">
    <text evidence="2">The sequence shown here is derived from an EMBL/GenBank/DDBJ whole genome shotgun (WGS) entry which is preliminary data.</text>
</comment>
<evidence type="ECO:0000313" key="3">
    <source>
        <dbReference type="Proteomes" id="UP000586918"/>
    </source>
</evidence>
<dbReference type="AlphaFoldDB" id="A0A848DPN6"/>
<dbReference type="EMBL" id="JAAXKZ010000113">
    <property type="protein sequence ID" value="NMH94483.1"/>
    <property type="molecule type" value="Genomic_DNA"/>
</dbReference>